<protein>
    <recommendedName>
        <fullName evidence="4">CCHC-type domain-containing protein</fullName>
    </recommendedName>
</protein>
<name>A0A225VTQ2_9STRA</name>
<feature type="domain" description="CCHC-type" evidence="4">
    <location>
        <begin position="82"/>
        <end position="98"/>
    </location>
</feature>
<feature type="compositionally biased region" description="Basic and acidic residues" evidence="3">
    <location>
        <begin position="263"/>
        <end position="274"/>
    </location>
</feature>
<evidence type="ECO:0000256" key="3">
    <source>
        <dbReference type="SAM" id="MobiDB-lite"/>
    </source>
</evidence>
<reference evidence="6" key="1">
    <citation type="submission" date="2017-03" db="EMBL/GenBank/DDBJ databases">
        <title>Phytopthora megakarya and P. palmivora, two closely related causual agents of cacao black pod achieved similar genome size and gene model numbers by different mechanisms.</title>
        <authorList>
            <person name="Ali S."/>
            <person name="Shao J."/>
            <person name="Larry D.J."/>
            <person name="Kronmiller B."/>
            <person name="Shen D."/>
            <person name="Strem M.D."/>
            <person name="Melnick R.L."/>
            <person name="Guiltinan M.J."/>
            <person name="Tyler B.M."/>
            <person name="Meinhardt L.W."/>
            <person name="Bailey B.A."/>
        </authorList>
    </citation>
    <scope>NUCLEOTIDE SEQUENCE [LARGE SCALE GENOMIC DNA]</scope>
    <source>
        <strain evidence="6">zdho120</strain>
    </source>
</reference>
<accession>A0A225VTQ2</accession>
<feature type="coiled-coil region" evidence="2">
    <location>
        <begin position="210"/>
        <end position="244"/>
    </location>
</feature>
<dbReference type="InterPro" id="IPR036875">
    <property type="entry name" value="Znf_CCHC_sf"/>
</dbReference>
<dbReference type="SUPFAM" id="SSF57756">
    <property type="entry name" value="Retrovirus zinc finger-like domains"/>
    <property type="match status" value="1"/>
</dbReference>
<dbReference type="GO" id="GO:0003676">
    <property type="term" value="F:nucleic acid binding"/>
    <property type="evidence" value="ECO:0007669"/>
    <property type="project" value="InterPro"/>
</dbReference>
<dbReference type="Proteomes" id="UP000198211">
    <property type="component" value="Unassembled WGS sequence"/>
</dbReference>
<organism evidence="5 6">
    <name type="scientific">Phytophthora megakarya</name>
    <dbReference type="NCBI Taxonomy" id="4795"/>
    <lineage>
        <taxon>Eukaryota</taxon>
        <taxon>Sar</taxon>
        <taxon>Stramenopiles</taxon>
        <taxon>Oomycota</taxon>
        <taxon>Peronosporomycetes</taxon>
        <taxon>Peronosporales</taxon>
        <taxon>Peronosporaceae</taxon>
        <taxon>Phytophthora</taxon>
    </lineage>
</organism>
<evidence type="ECO:0000313" key="6">
    <source>
        <dbReference type="Proteomes" id="UP000198211"/>
    </source>
</evidence>
<dbReference type="Gene3D" id="4.10.60.10">
    <property type="entry name" value="Zinc finger, CCHC-type"/>
    <property type="match status" value="1"/>
</dbReference>
<feature type="compositionally biased region" description="Basic and acidic residues" evidence="3">
    <location>
        <begin position="129"/>
        <end position="138"/>
    </location>
</feature>
<feature type="domain" description="CCHC-type" evidence="4">
    <location>
        <begin position="63"/>
        <end position="79"/>
    </location>
</feature>
<keyword evidence="6" id="KW-1185">Reference proteome</keyword>
<keyword evidence="1" id="KW-0862">Zinc</keyword>
<evidence type="ECO:0000256" key="2">
    <source>
        <dbReference type="SAM" id="Coils"/>
    </source>
</evidence>
<feature type="region of interest" description="Disordered" evidence="3">
    <location>
        <begin position="1"/>
        <end position="55"/>
    </location>
</feature>
<feature type="compositionally biased region" description="Polar residues" evidence="3">
    <location>
        <begin position="281"/>
        <end position="290"/>
    </location>
</feature>
<proteinExistence type="predicted"/>
<dbReference type="AlphaFoldDB" id="A0A225VTQ2"/>
<dbReference type="SMART" id="SM00343">
    <property type="entry name" value="ZnF_C2HC"/>
    <property type="match status" value="2"/>
</dbReference>
<feature type="region of interest" description="Disordered" evidence="3">
    <location>
        <begin position="253"/>
        <end position="290"/>
    </location>
</feature>
<gene>
    <name evidence="5" type="ORF">PHMEG_00019094</name>
</gene>
<evidence type="ECO:0000259" key="4">
    <source>
        <dbReference type="PROSITE" id="PS50158"/>
    </source>
</evidence>
<evidence type="ECO:0000256" key="1">
    <source>
        <dbReference type="PROSITE-ProRule" id="PRU00047"/>
    </source>
</evidence>
<dbReference type="InterPro" id="IPR001878">
    <property type="entry name" value="Znf_CCHC"/>
</dbReference>
<dbReference type="GO" id="GO:0008270">
    <property type="term" value="F:zinc ion binding"/>
    <property type="evidence" value="ECO:0007669"/>
    <property type="project" value="UniProtKB-KW"/>
</dbReference>
<dbReference type="PROSITE" id="PS50158">
    <property type="entry name" value="ZF_CCHC"/>
    <property type="match status" value="2"/>
</dbReference>
<keyword evidence="1" id="KW-0863">Zinc-finger</keyword>
<keyword evidence="1" id="KW-0479">Metal-binding</keyword>
<dbReference type="Pfam" id="PF00098">
    <property type="entry name" value="zf-CCHC"/>
    <property type="match status" value="2"/>
</dbReference>
<comment type="caution">
    <text evidence="5">The sequence shown here is derived from an EMBL/GenBank/DDBJ whole genome shotgun (WGS) entry which is preliminary data.</text>
</comment>
<dbReference type="OrthoDB" id="128250at2759"/>
<dbReference type="EMBL" id="NBNE01003177">
    <property type="protein sequence ID" value="OWZ08379.1"/>
    <property type="molecule type" value="Genomic_DNA"/>
</dbReference>
<feature type="region of interest" description="Disordered" evidence="3">
    <location>
        <begin position="107"/>
        <end position="206"/>
    </location>
</feature>
<feature type="compositionally biased region" description="Basic and acidic residues" evidence="3">
    <location>
        <begin position="38"/>
        <end position="48"/>
    </location>
</feature>
<sequence>MESKRTAVNAKPRREQTVSSGEDPDEKPLKKRLKAAVKKTEGPEERGQETSVGQRRVFADGSKCFTCGQEGHWSTQCPNGPKCFACNQYGHLARSCTDVDAKARNKEYLQKREQTRGSAENSKRTSKRRTGDGGERQSGEGAPVSGDSTMETRDTGTPMKTGATMAIAGDGNPSAMKETEDEGRVTRHRALGDVQTVTISDDDTPNEVAGARLVQEASQALETLREVEEEQQQTVNALREVRRRDAVEAMAALTGRRLRHRQRDNAGGKGKSPEPARVSLVTRTTETSNC</sequence>
<keyword evidence="2" id="KW-0175">Coiled coil</keyword>
<evidence type="ECO:0000313" key="5">
    <source>
        <dbReference type="EMBL" id="OWZ08379.1"/>
    </source>
</evidence>